<dbReference type="InterPro" id="IPR016181">
    <property type="entry name" value="Acyl_CoA_acyltransferase"/>
</dbReference>
<evidence type="ECO:0000259" key="3">
    <source>
        <dbReference type="PROSITE" id="PS51186"/>
    </source>
</evidence>
<dbReference type="PANTHER" id="PTHR43877:SF2">
    <property type="entry name" value="AMINOALKYLPHOSPHONATE N-ACETYLTRANSFERASE-RELATED"/>
    <property type="match status" value="1"/>
</dbReference>
<evidence type="ECO:0000313" key="5">
    <source>
        <dbReference type="Proteomes" id="UP000532194"/>
    </source>
</evidence>
<dbReference type="CDD" id="cd04301">
    <property type="entry name" value="NAT_SF"/>
    <property type="match status" value="1"/>
</dbReference>
<dbReference type="InterPro" id="IPR000182">
    <property type="entry name" value="GNAT_dom"/>
</dbReference>
<evidence type="ECO:0000256" key="1">
    <source>
        <dbReference type="ARBA" id="ARBA00022679"/>
    </source>
</evidence>
<dbReference type="PANTHER" id="PTHR43877">
    <property type="entry name" value="AMINOALKYLPHOSPHONATE N-ACETYLTRANSFERASE-RELATED-RELATED"/>
    <property type="match status" value="1"/>
</dbReference>
<gene>
    <name evidence="4" type="ORF">G1C95_1636</name>
</gene>
<dbReference type="Gene3D" id="3.40.630.30">
    <property type="match status" value="1"/>
</dbReference>
<sequence length="141" mass="16247">MIRPATSSDLKAVYDLVNETSECDLNFQMFAQTFVNQLNTIDRKLGVYEEEGKVIGFVGILCTWQLHAGERLAETKELTVAKAHQDKDIRDQLLAWAEQVARDAGCGRITMCSRVFHESSHRFYESNGFEKTYYRFDKKII</sequence>
<evidence type="ECO:0000256" key="2">
    <source>
        <dbReference type="ARBA" id="ARBA00023315"/>
    </source>
</evidence>
<proteinExistence type="predicted"/>
<dbReference type="SUPFAM" id="SSF55729">
    <property type="entry name" value="Acyl-CoA N-acyltransferases (Nat)"/>
    <property type="match status" value="1"/>
</dbReference>
<keyword evidence="2" id="KW-0012">Acyltransferase</keyword>
<organism evidence="4 5">
    <name type="scientific">Bifidobacterium oedipodis</name>
    <dbReference type="NCBI Taxonomy" id="2675322"/>
    <lineage>
        <taxon>Bacteria</taxon>
        <taxon>Bacillati</taxon>
        <taxon>Actinomycetota</taxon>
        <taxon>Actinomycetes</taxon>
        <taxon>Bifidobacteriales</taxon>
        <taxon>Bifidobacteriaceae</taxon>
        <taxon>Bifidobacterium</taxon>
    </lineage>
</organism>
<dbReference type="InterPro" id="IPR050832">
    <property type="entry name" value="Bact_Acetyltransf"/>
</dbReference>
<dbReference type="PROSITE" id="PS51186">
    <property type="entry name" value="GNAT"/>
    <property type="match status" value="1"/>
</dbReference>
<keyword evidence="5" id="KW-1185">Reference proteome</keyword>
<dbReference type="GO" id="GO:0016747">
    <property type="term" value="F:acyltransferase activity, transferring groups other than amino-acyl groups"/>
    <property type="evidence" value="ECO:0007669"/>
    <property type="project" value="InterPro"/>
</dbReference>
<accession>A0A7Y0EQD1</accession>
<dbReference type="Proteomes" id="UP000532194">
    <property type="component" value="Unassembled WGS sequence"/>
</dbReference>
<dbReference type="AlphaFoldDB" id="A0A7Y0EQD1"/>
<name>A0A7Y0EQD1_9BIFI</name>
<feature type="domain" description="N-acetyltransferase" evidence="3">
    <location>
        <begin position="1"/>
        <end position="141"/>
    </location>
</feature>
<dbReference type="RefSeq" id="WP_169172457.1">
    <property type="nucleotide sequence ID" value="NZ_JAAIII010000004.1"/>
</dbReference>
<dbReference type="EMBL" id="JAAIII010000004">
    <property type="protein sequence ID" value="NMM94449.1"/>
    <property type="molecule type" value="Genomic_DNA"/>
</dbReference>
<reference evidence="4 5" key="1">
    <citation type="submission" date="2020-02" db="EMBL/GenBank/DDBJ databases">
        <title>Characterization of phylogenetic diversity of novel bifidobacterial species isolated in Czech ZOOs.</title>
        <authorList>
            <person name="Lugli G.A."/>
            <person name="Vera N.B."/>
            <person name="Ventura M."/>
        </authorList>
    </citation>
    <scope>NUCLEOTIDE SEQUENCE [LARGE SCALE GENOMIC DNA]</scope>
    <source>
        <strain evidence="4 5">DSM 109957</strain>
    </source>
</reference>
<comment type="caution">
    <text evidence="4">The sequence shown here is derived from an EMBL/GenBank/DDBJ whole genome shotgun (WGS) entry which is preliminary data.</text>
</comment>
<evidence type="ECO:0000313" key="4">
    <source>
        <dbReference type="EMBL" id="NMM94449.1"/>
    </source>
</evidence>
<keyword evidence="1 4" id="KW-0808">Transferase</keyword>
<dbReference type="Pfam" id="PF13508">
    <property type="entry name" value="Acetyltransf_7"/>
    <property type="match status" value="1"/>
</dbReference>
<protein>
    <submittedName>
        <fullName evidence="4">GNAT family N-acetyltransferase</fullName>
    </submittedName>
</protein>